<protein>
    <recommendedName>
        <fullName evidence="2">DUF5050 domain-containing protein</fullName>
    </recommendedName>
</protein>
<organism evidence="1">
    <name type="scientific">[Clostridium] nexile</name>
    <dbReference type="NCBI Taxonomy" id="29361"/>
    <lineage>
        <taxon>Bacteria</taxon>
        <taxon>Bacillati</taxon>
        <taxon>Bacillota</taxon>
        <taxon>Clostridia</taxon>
        <taxon>Lachnospirales</taxon>
        <taxon>Lachnospiraceae</taxon>
        <taxon>Tyzzerella</taxon>
    </lineage>
</organism>
<dbReference type="EMBL" id="CACRTG010000046">
    <property type="protein sequence ID" value="VYT39854.1"/>
    <property type="molecule type" value="Genomic_DNA"/>
</dbReference>
<dbReference type="AlphaFoldDB" id="A0A6N2WAZ0"/>
<proteinExistence type="predicted"/>
<evidence type="ECO:0000313" key="1">
    <source>
        <dbReference type="EMBL" id="VYT39854.1"/>
    </source>
</evidence>
<gene>
    <name evidence="1" type="ORF">CNLFYP112_00889</name>
</gene>
<dbReference type="PROSITE" id="PS51257">
    <property type="entry name" value="PROKAR_LIPOPROTEIN"/>
    <property type="match status" value="1"/>
</dbReference>
<sequence>MNKYKILFLLLISIFLIGCNEKKQNESSNSEKFQSDYIELSSMTTKVDGGFFSVIDGISYFTDFETNTAVPICNKPDCRHLSTYEDRETTCNAAKGSSNIFPYQGKLYGILSDEDGTRLVVSEFDGSNRKEKDYFIDENSVFNAGVVVGNQLYYFYSEMIHTTEENDIQDTKYKRHFNVLNLDSMEQEEILSEEDNFLNILGGTKEYLIYSVIKEDGSSFYKFEYKTKKSEEITLHNSGYEQIYFTPDQNSFYYIGTEKSELDSIYQYHLDTNENELYLNKSELKEFIDEETGYLSLDGILDKGIVFSVFNHPQTRMFFKEKESGEIRELSLAQDLPVEGAILNNCFCQTEKGVYLNYYITGESEGDLIDWYGYISWEDLLSGKNDVRVILTPKVSSMGNLVDKDGKLIGD</sequence>
<name>A0A6N2WAZ0_9FIRM</name>
<evidence type="ECO:0008006" key="2">
    <source>
        <dbReference type="Google" id="ProtNLM"/>
    </source>
</evidence>
<dbReference type="SUPFAM" id="SSF82171">
    <property type="entry name" value="DPP6 N-terminal domain-like"/>
    <property type="match status" value="1"/>
</dbReference>
<reference evidence="1" key="1">
    <citation type="submission" date="2019-11" db="EMBL/GenBank/DDBJ databases">
        <authorList>
            <person name="Feng L."/>
        </authorList>
    </citation>
    <scope>NUCLEOTIDE SEQUENCE</scope>
    <source>
        <strain evidence="1">CnexileLFYP112</strain>
    </source>
</reference>
<accession>A0A6N2WAZ0</accession>